<feature type="region of interest" description="Disordered" evidence="6">
    <location>
        <begin position="383"/>
        <end position="531"/>
    </location>
</feature>
<protein>
    <recommendedName>
        <fullName evidence="7">Protein kinase domain-containing protein</fullName>
    </recommendedName>
</protein>
<dbReference type="InterPro" id="IPR011009">
    <property type="entry name" value="Kinase-like_dom_sf"/>
</dbReference>
<feature type="compositionally biased region" description="Polar residues" evidence="6">
    <location>
        <begin position="752"/>
        <end position="771"/>
    </location>
</feature>
<dbReference type="GO" id="GO:0005524">
    <property type="term" value="F:ATP binding"/>
    <property type="evidence" value="ECO:0007669"/>
    <property type="project" value="UniProtKB-UniRule"/>
</dbReference>
<feature type="compositionally biased region" description="Polar residues" evidence="6">
    <location>
        <begin position="86"/>
        <end position="101"/>
    </location>
</feature>
<feature type="compositionally biased region" description="Polar residues" evidence="6">
    <location>
        <begin position="1"/>
        <end position="11"/>
    </location>
</feature>
<feature type="compositionally biased region" description="Acidic residues" evidence="6">
    <location>
        <begin position="421"/>
        <end position="470"/>
    </location>
</feature>
<gene>
    <name evidence="8" type="ORF">Q4I31_002617</name>
</gene>
<feature type="region of interest" description="Disordered" evidence="6">
    <location>
        <begin position="752"/>
        <end position="780"/>
    </location>
</feature>
<reference evidence="8 9" key="1">
    <citation type="submission" date="2024-02" db="EMBL/GenBank/DDBJ databases">
        <title>FIRST GENOME SEQUENCES OF Leishmania (Viannia) shawi, Leishmania (Viannia) lindenbergi AND Leishmania (Viannia) utingensis.</title>
        <authorList>
            <person name="Resadore F."/>
            <person name="Custodio M.G.F."/>
            <person name="Boite M.C."/>
            <person name="Cupolillo E."/>
            <person name="Ferreira G.E.M."/>
        </authorList>
    </citation>
    <scope>NUCLEOTIDE SEQUENCE [LARGE SCALE GENOMIC DNA]</scope>
    <source>
        <strain evidence="8 9">MHOM/BR/1966/M15733</strain>
    </source>
</reference>
<dbReference type="AlphaFoldDB" id="A0AAW3ANA7"/>
<evidence type="ECO:0000313" key="9">
    <source>
        <dbReference type="Proteomes" id="UP001500131"/>
    </source>
</evidence>
<evidence type="ECO:0000256" key="6">
    <source>
        <dbReference type="SAM" id="MobiDB-lite"/>
    </source>
</evidence>
<evidence type="ECO:0000256" key="4">
    <source>
        <dbReference type="ARBA" id="ARBA00022840"/>
    </source>
</evidence>
<feature type="region of interest" description="Disordered" evidence="6">
    <location>
        <begin position="284"/>
        <end position="316"/>
    </location>
</feature>
<dbReference type="PROSITE" id="PS00107">
    <property type="entry name" value="PROTEIN_KINASE_ATP"/>
    <property type="match status" value="1"/>
</dbReference>
<feature type="compositionally biased region" description="Low complexity" evidence="6">
    <location>
        <begin position="471"/>
        <end position="487"/>
    </location>
</feature>
<keyword evidence="3" id="KW-0418">Kinase</keyword>
<evidence type="ECO:0000256" key="2">
    <source>
        <dbReference type="ARBA" id="ARBA00022741"/>
    </source>
</evidence>
<sequence>MQRGPPNSTKIASSASPPALPTSGVFIKKRTKQGTSPSTVGAATASAVPESTTRRGRHPPSSTRVIGKGPIKASSATPGRKGESVLPQSDASSAMTNTVTAHSLPSPTPFTLSSHLLPPAVNSAGAKRYALSIATAGSATKAPSVAVANLRGKDSAGSLPSAPATAPKLSSFTAKAASGKSASVGCRSRTASVTKMGGKRGSVAPHLPAVCSDRDVVAAAAKDRGSDDSEKSEESTPHLGSAITPIVALAFPIATRGESSNGSLAGVVTDVLPPLRLLASAESKLNHGAHSPTRPSLHKTLSSTAPHHPSPHAPASYIKAPVDRVSSQALVVNPLSPTMIEASLPERKSSSGVTTSAKIGVDGAVGGWRAHCYAPTSASHSAAAECEGGAGGGGVPAKGKTGNRLSKTPAQGVGSQRDDEPSSDEEGDDEDDSDEGDEESEENDYDDGDTSDEDDENDDDSSSDDDDDDASMSASSSSLSSSTASTSAGGGKSWGKKRSSNKLKQHTAVVEKNTAVPSSPSECARWRGGPEPAAQLTRTKVSREGDVNVKVIFAVRSRHCFRRYVKEVMTRFGFQKATDFDMYCIDQYGDRVDIDTAEDFDQLLDAFTMAMTEGKEALGSSPCLHASSSPPMSVAPLYHLYSGTQSTSGCRISSPVDGLNMNDHAHARAMSFSASYNNASSFYAARSFSLFPRLDATTTSFISTGGLVEDDGKSSGSVLRLYVRYSNAYYAEHRQEFQQQMQECPRYPQSVLSNGGSGTHWQQQLSLGSRSSKGRPQADLFPSSHVSPGEAGFPFARMLLASTGGSVSKGCGGVGNASSRDEFCAGYGQSEDWPGTSLESVSLQFSETLCSNLTKTFRLEEGQLVDWRRMSVLGKGSFGTVYEGITQDGKMLAVKVQELPLDDGEDAEAVKALKTEINLMRLLKHKNIVAYYGCQTRVLPTGNQQMEVFLELCHGGSLASLRRKFSKAKEPFSISLVRSYTRQVLEGLAYLHAQNVVHRDIKSDNVLISAMGEAKLADFGCSKRLGPATLQAMSGALPPGAATAPNPPETVVARTAMYQTIVGSPFFMAPEVLGEGGSYTGAADIWSVGCLVLEMLGREPWDITGTNIFQIMFRISREKGMPSGVPKKCPAMLLDFLERCFQRNAKQRATATELLAHEWVTCPDKALEEVPLSPLLKKEQLTG</sequence>
<dbReference type="InterPro" id="IPR000719">
    <property type="entry name" value="Prot_kinase_dom"/>
</dbReference>
<keyword evidence="2 5" id="KW-0547">Nucleotide-binding</keyword>
<dbReference type="PROSITE" id="PS50011">
    <property type="entry name" value="PROTEIN_KINASE_DOM"/>
    <property type="match status" value="1"/>
</dbReference>
<name>A0AAW3ANA7_9TRYP</name>
<dbReference type="Gene3D" id="1.10.510.10">
    <property type="entry name" value="Transferase(Phosphotransferase) domain 1"/>
    <property type="match status" value="1"/>
</dbReference>
<dbReference type="PANTHER" id="PTHR48016">
    <property type="entry name" value="MAP KINASE KINASE KINASE SSK2-RELATED-RELATED"/>
    <property type="match status" value="1"/>
</dbReference>
<dbReference type="Gene3D" id="3.30.200.20">
    <property type="entry name" value="Phosphorylase Kinase, domain 1"/>
    <property type="match status" value="1"/>
</dbReference>
<evidence type="ECO:0000256" key="5">
    <source>
        <dbReference type="PROSITE-ProRule" id="PRU10141"/>
    </source>
</evidence>
<dbReference type="Pfam" id="PF00069">
    <property type="entry name" value="Pkinase"/>
    <property type="match status" value="1"/>
</dbReference>
<evidence type="ECO:0000256" key="1">
    <source>
        <dbReference type="ARBA" id="ARBA00022679"/>
    </source>
</evidence>
<accession>A0AAW3ANA7</accession>
<feature type="compositionally biased region" description="Low complexity" evidence="6">
    <location>
        <begin position="102"/>
        <end position="118"/>
    </location>
</feature>
<dbReference type="Proteomes" id="UP001500131">
    <property type="component" value="Unassembled WGS sequence"/>
</dbReference>
<keyword evidence="9" id="KW-1185">Reference proteome</keyword>
<dbReference type="EMBL" id="JBAMZK010000018">
    <property type="protein sequence ID" value="KAL0508469.1"/>
    <property type="molecule type" value="Genomic_DNA"/>
</dbReference>
<feature type="region of interest" description="Disordered" evidence="6">
    <location>
        <begin position="1"/>
        <end position="118"/>
    </location>
</feature>
<keyword evidence="4 5" id="KW-0067">ATP-binding</keyword>
<feature type="region of interest" description="Disordered" evidence="6">
    <location>
        <begin position="219"/>
        <end position="239"/>
    </location>
</feature>
<dbReference type="InterPro" id="IPR050538">
    <property type="entry name" value="MAP_kinase_kinase_kinase"/>
</dbReference>
<dbReference type="InterPro" id="IPR008271">
    <property type="entry name" value="Ser/Thr_kinase_AS"/>
</dbReference>
<dbReference type="GO" id="GO:0004672">
    <property type="term" value="F:protein kinase activity"/>
    <property type="evidence" value="ECO:0007669"/>
    <property type="project" value="InterPro"/>
</dbReference>
<feature type="compositionally biased region" description="Basic residues" evidence="6">
    <location>
        <begin position="494"/>
        <end position="505"/>
    </location>
</feature>
<keyword evidence="1" id="KW-0808">Transferase</keyword>
<proteinExistence type="predicted"/>
<evidence type="ECO:0000256" key="3">
    <source>
        <dbReference type="ARBA" id="ARBA00022777"/>
    </source>
</evidence>
<organism evidence="8 9">
    <name type="scientific">Leishmania lindenbergi</name>
    <dbReference type="NCBI Taxonomy" id="651832"/>
    <lineage>
        <taxon>Eukaryota</taxon>
        <taxon>Discoba</taxon>
        <taxon>Euglenozoa</taxon>
        <taxon>Kinetoplastea</taxon>
        <taxon>Metakinetoplastina</taxon>
        <taxon>Trypanosomatida</taxon>
        <taxon>Trypanosomatidae</taxon>
        <taxon>Leishmaniinae</taxon>
        <taxon>Leishmania</taxon>
    </lineage>
</organism>
<dbReference type="SMART" id="SM00220">
    <property type="entry name" value="S_TKc"/>
    <property type="match status" value="1"/>
</dbReference>
<feature type="binding site" evidence="5">
    <location>
        <position position="895"/>
    </location>
    <ligand>
        <name>ATP</name>
        <dbReference type="ChEBI" id="CHEBI:30616"/>
    </ligand>
</feature>
<feature type="compositionally biased region" description="Basic and acidic residues" evidence="6">
    <location>
        <begin position="219"/>
        <end position="236"/>
    </location>
</feature>
<dbReference type="CDD" id="cd06606">
    <property type="entry name" value="STKc_MAPKKK"/>
    <property type="match status" value="1"/>
</dbReference>
<dbReference type="InterPro" id="IPR017441">
    <property type="entry name" value="Protein_kinase_ATP_BS"/>
</dbReference>
<dbReference type="PROSITE" id="PS00108">
    <property type="entry name" value="PROTEIN_KINASE_ST"/>
    <property type="match status" value="1"/>
</dbReference>
<feature type="domain" description="Protein kinase" evidence="7">
    <location>
        <begin position="867"/>
        <end position="1160"/>
    </location>
</feature>
<comment type="caution">
    <text evidence="8">The sequence shown here is derived from an EMBL/GenBank/DDBJ whole genome shotgun (WGS) entry which is preliminary data.</text>
</comment>
<evidence type="ECO:0000259" key="7">
    <source>
        <dbReference type="PROSITE" id="PS50011"/>
    </source>
</evidence>
<dbReference type="SUPFAM" id="SSF56112">
    <property type="entry name" value="Protein kinase-like (PK-like)"/>
    <property type="match status" value="1"/>
</dbReference>
<evidence type="ECO:0000313" key="8">
    <source>
        <dbReference type="EMBL" id="KAL0508469.1"/>
    </source>
</evidence>